<keyword evidence="2" id="KW-1185">Reference proteome</keyword>
<dbReference type="Proteomes" id="UP001202328">
    <property type="component" value="Unassembled WGS sequence"/>
</dbReference>
<organism evidence="1 2">
    <name type="scientific">Papaver atlanticum</name>
    <dbReference type="NCBI Taxonomy" id="357466"/>
    <lineage>
        <taxon>Eukaryota</taxon>
        <taxon>Viridiplantae</taxon>
        <taxon>Streptophyta</taxon>
        <taxon>Embryophyta</taxon>
        <taxon>Tracheophyta</taxon>
        <taxon>Spermatophyta</taxon>
        <taxon>Magnoliopsida</taxon>
        <taxon>Ranunculales</taxon>
        <taxon>Papaveraceae</taxon>
        <taxon>Papaveroideae</taxon>
        <taxon>Papaver</taxon>
    </lineage>
</organism>
<comment type="caution">
    <text evidence="1">The sequence shown here is derived from an EMBL/GenBank/DDBJ whole genome shotgun (WGS) entry which is preliminary data.</text>
</comment>
<reference evidence="1" key="1">
    <citation type="submission" date="2022-04" db="EMBL/GenBank/DDBJ databases">
        <title>A functionally conserved STORR gene fusion in Papaver species that diverged 16.8 million years ago.</title>
        <authorList>
            <person name="Catania T."/>
        </authorList>
    </citation>
    <scope>NUCLEOTIDE SEQUENCE</scope>
    <source>
        <strain evidence="1">S-188037</strain>
    </source>
</reference>
<gene>
    <name evidence="1" type="ORF">MKW98_002018</name>
</gene>
<name>A0AAD4SNQ7_9MAGN</name>
<dbReference type="EMBL" id="JAJJMB010009231">
    <property type="protein sequence ID" value="KAI3914782.1"/>
    <property type="molecule type" value="Genomic_DNA"/>
</dbReference>
<evidence type="ECO:0000313" key="1">
    <source>
        <dbReference type="EMBL" id="KAI3914782.1"/>
    </source>
</evidence>
<proteinExistence type="predicted"/>
<protein>
    <submittedName>
        <fullName evidence="1">Uncharacterized protein</fullName>
    </submittedName>
</protein>
<sequence length="61" mass="6755">MQAIREGADAVVAVRGGKWLLLGKTVSYHDKGNSHTTIHGISGYFYSYILIGSRRMRATEN</sequence>
<dbReference type="AlphaFoldDB" id="A0AAD4SNQ7"/>
<evidence type="ECO:0000313" key="2">
    <source>
        <dbReference type="Proteomes" id="UP001202328"/>
    </source>
</evidence>
<accession>A0AAD4SNQ7</accession>